<dbReference type="RefSeq" id="WP_167384204.1">
    <property type="nucleotide sequence ID" value="NZ_BAQW01000004.1"/>
</dbReference>
<reference evidence="2" key="1">
    <citation type="submission" date="2013-04" db="EMBL/GenBank/DDBJ databases">
        <title>The genome sequencing project of 58 acetic acid bacteria.</title>
        <authorList>
            <person name="Okamoto-Kainuma A."/>
            <person name="Ishikawa M."/>
            <person name="Umino S."/>
            <person name="Koizumi Y."/>
            <person name="Shiwa Y."/>
            <person name="Yoshikawa H."/>
            <person name="Matsutani M."/>
            <person name="Matsushita K."/>
        </authorList>
    </citation>
    <scope>NUCLEOTIDE SEQUENCE</scope>
    <source>
        <strain evidence="2">NRIC 0228</strain>
    </source>
</reference>
<dbReference type="InterPro" id="IPR012106">
    <property type="entry name" value="Phage_Mu_Gp1"/>
</dbReference>
<comment type="caution">
    <text evidence="2">The sequence shown here is derived from an EMBL/GenBank/DDBJ whole genome shotgun (WGS) entry which is preliminary data.</text>
</comment>
<evidence type="ECO:0000313" key="3">
    <source>
        <dbReference type="Proteomes" id="UP001061070"/>
    </source>
</evidence>
<gene>
    <name evidence="2" type="ORF">AA0228_0691</name>
</gene>
<dbReference type="Pfam" id="PF10123">
    <property type="entry name" value="Mu-like_Pro"/>
    <property type="match status" value="1"/>
</dbReference>
<protein>
    <submittedName>
        <fullName evidence="2">Mu-like prophage I protein</fullName>
    </submittedName>
</protein>
<dbReference type="Proteomes" id="UP001061070">
    <property type="component" value="Unassembled WGS sequence"/>
</dbReference>
<name>A0ABQ0Q8Z8_9PROT</name>
<evidence type="ECO:0000256" key="1">
    <source>
        <dbReference type="SAM" id="Coils"/>
    </source>
</evidence>
<feature type="coiled-coil region" evidence="1">
    <location>
        <begin position="207"/>
        <end position="234"/>
    </location>
</feature>
<dbReference type="PIRSF" id="PIRSF016624">
    <property type="entry name" value="Mu_prophg_I"/>
    <property type="match status" value="1"/>
</dbReference>
<dbReference type="EMBL" id="BAQW01000004">
    <property type="protein sequence ID" value="GBR09491.1"/>
    <property type="molecule type" value="Genomic_DNA"/>
</dbReference>
<organism evidence="2 3">
    <name type="scientific">Gluconobacter frateurii NRIC 0228</name>
    <dbReference type="NCBI Taxonomy" id="1307946"/>
    <lineage>
        <taxon>Bacteria</taxon>
        <taxon>Pseudomonadati</taxon>
        <taxon>Pseudomonadota</taxon>
        <taxon>Alphaproteobacteria</taxon>
        <taxon>Acetobacterales</taxon>
        <taxon>Acetobacteraceae</taxon>
        <taxon>Gluconobacter</taxon>
    </lineage>
</organism>
<accession>A0ABQ0Q8Z8</accession>
<proteinExistence type="predicted"/>
<evidence type="ECO:0000313" key="2">
    <source>
        <dbReference type="EMBL" id="GBR09491.1"/>
    </source>
</evidence>
<sequence length="315" mass="33560">MTLPEGNDVPQWIHLLPAGDFRGTDGRGPYTVPDAEKLILHTMQGQKRLVLDENHATDLAAVKGGSAPAVGWIVELQARQDGIWGRVDWNRRGNALMQDKAYRGVSPAFAVDASGKAVTRLVRASLTNLPNLTLTELHTQETGMNPSDIARRLGLPENTPQADLEAALSRAGQALQLHTQVVGLAGLSGEQTVEAIVTGLKAKTSAVQTHAQQVTALEAQVKTLQEQASRTAAEAALKTAADGGAVITEDMKAELITLHMQNPASAEKIISGLPKLGTSVERHTQRKTSASDDDTKVAGLLGIKVEDMKKMRGDV</sequence>
<keyword evidence="1" id="KW-0175">Coiled coil</keyword>
<keyword evidence="3" id="KW-1185">Reference proteome</keyword>